<evidence type="ECO:0000313" key="7">
    <source>
        <dbReference type="EMBL" id="MCV2869987.1"/>
    </source>
</evidence>
<keyword evidence="4 5" id="KW-0119">Carbohydrate metabolism</keyword>
<evidence type="ECO:0000259" key="6">
    <source>
        <dbReference type="Pfam" id="PF01979"/>
    </source>
</evidence>
<evidence type="ECO:0000256" key="5">
    <source>
        <dbReference type="PIRNR" id="PIRNR038994"/>
    </source>
</evidence>
<comment type="caution">
    <text evidence="7">The sequence shown here is derived from an EMBL/GenBank/DDBJ whole genome shotgun (WGS) entry which is preliminary data.</text>
</comment>
<dbReference type="InterPro" id="IPR011059">
    <property type="entry name" value="Metal-dep_hydrolase_composite"/>
</dbReference>
<name>A0ABT2ZFS5_9RHOB</name>
<dbReference type="Pfam" id="PF01979">
    <property type="entry name" value="Amidohydro_1"/>
    <property type="match status" value="1"/>
</dbReference>
<proteinExistence type="inferred from homology"/>
<dbReference type="PANTHER" id="PTHR11113:SF14">
    <property type="entry name" value="N-ACETYLGLUCOSAMINE-6-PHOSPHATE DEACETYLASE"/>
    <property type="match status" value="1"/>
</dbReference>
<dbReference type="Gene3D" id="3.20.20.140">
    <property type="entry name" value="Metal-dependent hydrolases"/>
    <property type="match status" value="1"/>
</dbReference>
<feature type="domain" description="Amidohydrolase-related" evidence="6">
    <location>
        <begin position="50"/>
        <end position="365"/>
    </location>
</feature>
<dbReference type="SUPFAM" id="SSF51338">
    <property type="entry name" value="Composite domain of metallo-dependent hydrolases"/>
    <property type="match status" value="1"/>
</dbReference>
<keyword evidence="8" id="KW-1185">Reference proteome</keyword>
<accession>A0ABT2ZFS5</accession>
<reference evidence="7 8" key="1">
    <citation type="submission" date="2022-10" db="EMBL/GenBank/DDBJ databases">
        <title>Defluviimonas sp. nov., isolated from ocean surface water.</title>
        <authorList>
            <person name="He W."/>
            <person name="Wang L."/>
            <person name="Zhang D.-F."/>
        </authorList>
    </citation>
    <scope>NUCLEOTIDE SEQUENCE [LARGE SCALE GENOMIC DNA]</scope>
    <source>
        <strain evidence="7 8">WL0002</strain>
    </source>
</reference>
<protein>
    <submittedName>
        <fullName evidence="7">N-acetylglucosamine-6-phosphate deacetylase</fullName>
        <ecNumber evidence="7">3.5.1.25</ecNumber>
    </submittedName>
</protein>
<dbReference type="RefSeq" id="WP_263735657.1">
    <property type="nucleotide sequence ID" value="NZ_JAOWKY010000004.1"/>
</dbReference>
<evidence type="ECO:0000313" key="8">
    <source>
        <dbReference type="Proteomes" id="UP001652542"/>
    </source>
</evidence>
<evidence type="ECO:0000256" key="4">
    <source>
        <dbReference type="ARBA" id="ARBA00023277"/>
    </source>
</evidence>
<dbReference type="InterPro" id="IPR006680">
    <property type="entry name" value="Amidohydro-rel"/>
</dbReference>
<dbReference type="InterPro" id="IPR032466">
    <property type="entry name" value="Metal_Hydrolase"/>
</dbReference>
<evidence type="ECO:0000256" key="2">
    <source>
        <dbReference type="ARBA" id="ARBA00022723"/>
    </source>
</evidence>
<dbReference type="NCBIfam" id="TIGR00221">
    <property type="entry name" value="nagA"/>
    <property type="match status" value="1"/>
</dbReference>
<dbReference type="EMBL" id="JAOWKY010000004">
    <property type="protein sequence ID" value="MCV2869987.1"/>
    <property type="molecule type" value="Genomic_DNA"/>
</dbReference>
<keyword evidence="3 5" id="KW-0378">Hydrolase</keyword>
<dbReference type="SUPFAM" id="SSF51556">
    <property type="entry name" value="Metallo-dependent hydrolases"/>
    <property type="match status" value="1"/>
</dbReference>
<dbReference type="InterPro" id="IPR003764">
    <property type="entry name" value="GlcNAc_6-P_deAcase"/>
</dbReference>
<dbReference type="PIRSF" id="PIRSF038994">
    <property type="entry name" value="NagA"/>
    <property type="match status" value="1"/>
</dbReference>
<evidence type="ECO:0000256" key="1">
    <source>
        <dbReference type="ARBA" id="ARBA00010716"/>
    </source>
</evidence>
<evidence type="ECO:0000256" key="3">
    <source>
        <dbReference type="ARBA" id="ARBA00022801"/>
    </source>
</evidence>
<dbReference type="Gene3D" id="2.30.40.10">
    <property type="entry name" value="Urease, subunit C, domain 1"/>
    <property type="match status" value="1"/>
</dbReference>
<dbReference type="PANTHER" id="PTHR11113">
    <property type="entry name" value="N-ACETYLGLUCOSAMINE-6-PHOSPHATE DEACETYLASE"/>
    <property type="match status" value="1"/>
</dbReference>
<gene>
    <name evidence="7" type="primary">nagA</name>
    <name evidence="7" type="ORF">OEW28_15255</name>
</gene>
<keyword evidence="2" id="KW-0479">Metal-binding</keyword>
<dbReference type="EC" id="3.5.1.25" evidence="7"/>
<comment type="similarity">
    <text evidence="1 5">Belongs to the metallo-dependent hydrolases superfamily. NagA family.</text>
</comment>
<sequence length="389" mass="39623">MTTIAYTAARIFDGEHLGPGALIVQDGHVVGIAPAAPCDAKHVDLGQGTIAPGFVDLQLNGGDGVMLNDAPTVETLERMGKAHGGLGATTIFPTLITDTPEKTRAAVKATEAAVAAAVPGIAGLHLEGPHLSIARKGAHDPRLIRPMEGADVGFLADAARRLPRLMVTVAPESVKPEQIRALCAAGIIVSLGHTDADYDTCLVAVGAGARVATHLFNAMSQLGSRNPGLVGAALDCGGLSAGLIADGIHAHPAVIRAALAAKRGPGQIFLVSDAMATAGSGIVRFTLNGRQILRNDGRLTLEDGTLAGADLDLAGALRVMTRDVGLPLDRALAMATSVPAGVAGLHDRCGHLSPGRSADFVFLDQGLHLAGVWRRGVRLDLAPAAGATA</sequence>
<organism evidence="7 8">
    <name type="scientific">Albidovulum marisflavi</name>
    <dbReference type="NCBI Taxonomy" id="2984159"/>
    <lineage>
        <taxon>Bacteria</taxon>
        <taxon>Pseudomonadati</taxon>
        <taxon>Pseudomonadota</taxon>
        <taxon>Alphaproteobacteria</taxon>
        <taxon>Rhodobacterales</taxon>
        <taxon>Paracoccaceae</taxon>
        <taxon>Albidovulum</taxon>
    </lineage>
</organism>
<dbReference type="GO" id="GO:0008448">
    <property type="term" value="F:N-acetylglucosamine-6-phosphate deacetylase activity"/>
    <property type="evidence" value="ECO:0007669"/>
    <property type="project" value="UniProtKB-EC"/>
</dbReference>
<dbReference type="Proteomes" id="UP001652542">
    <property type="component" value="Unassembled WGS sequence"/>
</dbReference>